<dbReference type="InterPro" id="IPR029052">
    <property type="entry name" value="Metallo-depent_PP-like"/>
</dbReference>
<evidence type="ECO:0000313" key="4">
    <source>
        <dbReference type="Proteomes" id="UP000005446"/>
    </source>
</evidence>
<dbReference type="PANTHER" id="PTHR13315:SF1">
    <property type="entry name" value="PROTEIN TED1"/>
    <property type="match status" value="1"/>
</dbReference>
<proteinExistence type="predicted"/>
<keyword evidence="1" id="KW-0472">Membrane</keyword>
<dbReference type="EMBL" id="AGUE01000030">
    <property type="protein sequence ID" value="EHL02256.1"/>
    <property type="molecule type" value="Genomic_DNA"/>
</dbReference>
<dbReference type="SUPFAM" id="SSF56300">
    <property type="entry name" value="Metallo-dependent phosphatases"/>
    <property type="match status" value="1"/>
</dbReference>
<dbReference type="PANTHER" id="PTHR13315">
    <property type="entry name" value="METALLO PHOSPHOESTERASE RELATED"/>
    <property type="match status" value="1"/>
</dbReference>
<dbReference type="Proteomes" id="UP000005446">
    <property type="component" value="Unassembled WGS sequence"/>
</dbReference>
<comment type="caution">
    <text evidence="3">The sequence shown here is derived from an EMBL/GenBank/DDBJ whole genome shotgun (WGS) entry which is preliminary data.</text>
</comment>
<dbReference type="GO" id="GO:0016020">
    <property type="term" value="C:membrane"/>
    <property type="evidence" value="ECO:0007669"/>
    <property type="project" value="GOC"/>
</dbReference>
<evidence type="ECO:0000256" key="2">
    <source>
        <dbReference type="SAM" id="MobiDB-lite"/>
    </source>
</evidence>
<dbReference type="GO" id="GO:0005783">
    <property type="term" value="C:endoplasmic reticulum"/>
    <property type="evidence" value="ECO:0007669"/>
    <property type="project" value="TreeGrafter"/>
</dbReference>
<protein>
    <submittedName>
        <fullName evidence="3">Uncharacterized protein</fullName>
    </submittedName>
</protein>
<dbReference type="InParanoid" id="H0EGR6"/>
<dbReference type="AlphaFoldDB" id="H0EGR6"/>
<keyword evidence="4" id="KW-1185">Reference proteome</keyword>
<dbReference type="InterPro" id="IPR033308">
    <property type="entry name" value="PGAP5/Cdc1/Ted1"/>
</dbReference>
<reference evidence="3 4" key="1">
    <citation type="journal article" date="2012" name="Eukaryot. Cell">
        <title>Genome sequence of the fungus Glarea lozoyensis: the first genome sequence of a species from the Helotiaceae family.</title>
        <authorList>
            <person name="Youssar L."/>
            <person name="Gruening B.A."/>
            <person name="Erxleben A."/>
            <person name="Guenther S."/>
            <person name="Huettel W."/>
        </authorList>
    </citation>
    <scope>NUCLEOTIDE SEQUENCE [LARGE SCALE GENOMIC DNA]</scope>
    <source>
        <strain evidence="4">ATCC 74030 / MF5533</strain>
    </source>
</reference>
<name>H0EGR6_GLAL7</name>
<dbReference type="GO" id="GO:0006506">
    <property type="term" value="P:GPI anchor biosynthetic process"/>
    <property type="evidence" value="ECO:0007669"/>
    <property type="project" value="InterPro"/>
</dbReference>
<feature type="region of interest" description="Disordered" evidence="2">
    <location>
        <begin position="207"/>
        <end position="231"/>
    </location>
</feature>
<dbReference type="OrthoDB" id="9984693at2759"/>
<evidence type="ECO:0000256" key="1">
    <source>
        <dbReference type="ARBA" id="ARBA00023136"/>
    </source>
</evidence>
<organism evidence="3 4">
    <name type="scientific">Glarea lozoyensis (strain ATCC 74030 / MF5533)</name>
    <dbReference type="NCBI Taxonomy" id="1104152"/>
    <lineage>
        <taxon>Eukaryota</taxon>
        <taxon>Fungi</taxon>
        <taxon>Dikarya</taxon>
        <taxon>Ascomycota</taxon>
        <taxon>Pezizomycotina</taxon>
        <taxon>Leotiomycetes</taxon>
        <taxon>Helotiales</taxon>
        <taxon>Helotiaceae</taxon>
        <taxon>Glarea</taxon>
    </lineage>
</organism>
<sequence>MILGDDAERWKHRIINVAGNHDLPINRTWDIADATDEAEEKFPIPEIRIIVLNDMNLDTPASSKELQTETYQFLNQAITHSRDGFTEGIFGMNADTSVPGQGLGRGGLILTGHDHEGCDTYHYINQTAPPQQEWEAMRWKDAVAARIDEQPGIPGLREITVRSMMGSYAGNAGLLSLWFDEETWDWKFEFTTCGLGTQHICTREASAHHGTDQHGQEKIDDIGYHEPDWID</sequence>
<accession>H0EGR6</accession>
<gene>
    <name evidence="3" type="ORF">M7I_1685</name>
</gene>
<dbReference type="HOGENOM" id="CLU_1199924_0_0_1"/>
<evidence type="ECO:0000313" key="3">
    <source>
        <dbReference type="EMBL" id="EHL02256.1"/>
    </source>
</evidence>